<keyword evidence="3" id="KW-1185">Reference proteome</keyword>
<evidence type="ECO:0000313" key="3">
    <source>
        <dbReference type="Proteomes" id="UP000298030"/>
    </source>
</evidence>
<protein>
    <recommendedName>
        <fullName evidence="4">Extracellular mutant protein 11 C-terminal domain-containing protein</fullName>
    </recommendedName>
</protein>
<evidence type="ECO:0008006" key="4">
    <source>
        <dbReference type="Google" id="ProtNLM"/>
    </source>
</evidence>
<feature type="region of interest" description="Disordered" evidence="1">
    <location>
        <begin position="1"/>
        <end position="148"/>
    </location>
</feature>
<dbReference type="Proteomes" id="UP000298030">
    <property type="component" value="Unassembled WGS sequence"/>
</dbReference>
<feature type="compositionally biased region" description="Polar residues" evidence="1">
    <location>
        <begin position="122"/>
        <end position="145"/>
    </location>
</feature>
<accession>A0A4Y7SMW5</accession>
<name>A0A4Y7SMW5_COPMI</name>
<feature type="compositionally biased region" description="Basic and acidic residues" evidence="1">
    <location>
        <begin position="392"/>
        <end position="402"/>
    </location>
</feature>
<feature type="compositionally biased region" description="Polar residues" evidence="1">
    <location>
        <begin position="71"/>
        <end position="84"/>
    </location>
</feature>
<dbReference type="EMBL" id="QPFP01000080">
    <property type="protein sequence ID" value="TEB23223.1"/>
    <property type="molecule type" value="Genomic_DNA"/>
</dbReference>
<evidence type="ECO:0000313" key="2">
    <source>
        <dbReference type="EMBL" id="TEB23223.1"/>
    </source>
</evidence>
<evidence type="ECO:0000256" key="1">
    <source>
        <dbReference type="SAM" id="MobiDB-lite"/>
    </source>
</evidence>
<reference evidence="2 3" key="1">
    <citation type="journal article" date="2019" name="Nat. Ecol. Evol.">
        <title>Megaphylogeny resolves global patterns of mushroom evolution.</title>
        <authorList>
            <person name="Varga T."/>
            <person name="Krizsan K."/>
            <person name="Foldi C."/>
            <person name="Dima B."/>
            <person name="Sanchez-Garcia M."/>
            <person name="Sanchez-Ramirez S."/>
            <person name="Szollosi G.J."/>
            <person name="Szarkandi J.G."/>
            <person name="Papp V."/>
            <person name="Albert L."/>
            <person name="Andreopoulos W."/>
            <person name="Angelini C."/>
            <person name="Antonin V."/>
            <person name="Barry K.W."/>
            <person name="Bougher N.L."/>
            <person name="Buchanan P."/>
            <person name="Buyck B."/>
            <person name="Bense V."/>
            <person name="Catcheside P."/>
            <person name="Chovatia M."/>
            <person name="Cooper J."/>
            <person name="Damon W."/>
            <person name="Desjardin D."/>
            <person name="Finy P."/>
            <person name="Geml J."/>
            <person name="Haridas S."/>
            <person name="Hughes K."/>
            <person name="Justo A."/>
            <person name="Karasinski D."/>
            <person name="Kautmanova I."/>
            <person name="Kiss B."/>
            <person name="Kocsube S."/>
            <person name="Kotiranta H."/>
            <person name="LaButti K.M."/>
            <person name="Lechner B.E."/>
            <person name="Liimatainen K."/>
            <person name="Lipzen A."/>
            <person name="Lukacs Z."/>
            <person name="Mihaltcheva S."/>
            <person name="Morgado L.N."/>
            <person name="Niskanen T."/>
            <person name="Noordeloos M.E."/>
            <person name="Ohm R.A."/>
            <person name="Ortiz-Santana B."/>
            <person name="Ovrebo C."/>
            <person name="Racz N."/>
            <person name="Riley R."/>
            <person name="Savchenko A."/>
            <person name="Shiryaev A."/>
            <person name="Soop K."/>
            <person name="Spirin V."/>
            <person name="Szebenyi C."/>
            <person name="Tomsovsky M."/>
            <person name="Tulloss R.E."/>
            <person name="Uehling J."/>
            <person name="Grigoriev I.V."/>
            <person name="Vagvolgyi C."/>
            <person name="Papp T."/>
            <person name="Martin F.M."/>
            <person name="Miettinen O."/>
            <person name="Hibbett D.S."/>
            <person name="Nagy L.G."/>
        </authorList>
    </citation>
    <scope>NUCLEOTIDE SEQUENCE [LARGE SCALE GENOMIC DNA]</scope>
    <source>
        <strain evidence="2 3">FP101781</strain>
    </source>
</reference>
<organism evidence="2 3">
    <name type="scientific">Coprinellus micaceus</name>
    <name type="common">Glistening ink-cap mushroom</name>
    <name type="synonym">Coprinus micaceus</name>
    <dbReference type="NCBI Taxonomy" id="71717"/>
    <lineage>
        <taxon>Eukaryota</taxon>
        <taxon>Fungi</taxon>
        <taxon>Dikarya</taxon>
        <taxon>Basidiomycota</taxon>
        <taxon>Agaricomycotina</taxon>
        <taxon>Agaricomycetes</taxon>
        <taxon>Agaricomycetidae</taxon>
        <taxon>Agaricales</taxon>
        <taxon>Agaricineae</taxon>
        <taxon>Psathyrellaceae</taxon>
        <taxon>Coprinellus</taxon>
    </lineage>
</organism>
<sequence length="523" mass="55283">MSARTPFFPQAGNAGGVDRPPTRNTNRPSETSGSGDNAPKLNTSGLSGLKKKNRGSLSGSTGGLSGTGSLNAQQIDASTITRPTTADPHAHQAQGKVGTGTPLKPRLSEGSMKASYPPAFGTPNNSHGNGGSARTSNNPFGNKNAFSRRESGSAPKIMAPVPIAPLTPILDGMAAFDATPAFSGFKTPALPGQNVAHEAHIPSGSDEQHQAQAHFRPPFASGLSGDTSGSTNETYVEDGDDHDDSDTFTVNGNNNGKKATSGILSGLDIGPRRVIIDSNGKAIGGTGAQYAERGQHEFVLPGHGINEHGRVFQQQGGGGGETPGGGQGGGSARQQLAGRKRNREQADTSMQGSPYGVPDAKRMKTGKGPGSARGASAEAQTQENFLPRGQHTPHDQGHDRGAYEAGASQDAVGYERTPSSGGLDRIMKIDVDEYIREHVDLYEQHVERWTACPLKEWMSGSDELAAKYMEMLDLAKEKMTEQLKFYASLETKISNYGEVLEDRKQSLEIARQRVLEESRNVLK</sequence>
<feature type="compositionally biased region" description="Polar residues" evidence="1">
    <location>
        <begin position="22"/>
        <end position="46"/>
    </location>
</feature>
<dbReference type="OrthoDB" id="3261714at2759"/>
<feature type="compositionally biased region" description="Gly residues" evidence="1">
    <location>
        <begin position="315"/>
        <end position="331"/>
    </location>
</feature>
<feature type="compositionally biased region" description="Acidic residues" evidence="1">
    <location>
        <begin position="235"/>
        <end position="246"/>
    </location>
</feature>
<dbReference type="AlphaFoldDB" id="A0A4Y7SMW5"/>
<gene>
    <name evidence="2" type="ORF">FA13DRAFT_1740191</name>
</gene>
<feature type="compositionally biased region" description="Polar residues" evidence="1">
    <location>
        <begin position="247"/>
        <end position="258"/>
    </location>
</feature>
<feature type="region of interest" description="Disordered" evidence="1">
    <location>
        <begin position="217"/>
        <end position="261"/>
    </location>
</feature>
<comment type="caution">
    <text evidence="2">The sequence shown here is derived from an EMBL/GenBank/DDBJ whole genome shotgun (WGS) entry which is preliminary data.</text>
</comment>
<feature type="region of interest" description="Disordered" evidence="1">
    <location>
        <begin position="308"/>
        <end position="420"/>
    </location>
</feature>
<proteinExistence type="predicted"/>
<feature type="compositionally biased region" description="Polar residues" evidence="1">
    <location>
        <begin position="224"/>
        <end position="234"/>
    </location>
</feature>